<evidence type="ECO:0000256" key="15">
    <source>
        <dbReference type="PIRNR" id="PIRNR001174"/>
    </source>
</evidence>
<dbReference type="GO" id="GO:0005737">
    <property type="term" value="C:cytoplasm"/>
    <property type="evidence" value="ECO:0007669"/>
    <property type="project" value="UniProtKB-SubCell"/>
</dbReference>
<keyword evidence="8 14" id="KW-0346">Stress response</keyword>
<comment type="catalytic activity">
    <reaction evidence="9 14 15 18">
        <text>Hydrolysis of proteins in presence of ATP.</text>
        <dbReference type="EC" id="3.4.21.53"/>
    </reaction>
</comment>
<reference evidence="22" key="1">
    <citation type="submission" date="2023-01" db="EMBL/GenBank/DDBJ databases">
        <title>The diversity of Class Acidimicrobiia in South China Sea sediment environments and the proposal of Iamia marina sp. nov., a novel species of the genus Iamia.</title>
        <authorList>
            <person name="He Y."/>
            <person name="Tian X."/>
        </authorList>
    </citation>
    <scope>NUCLEOTIDE SEQUENCE</scope>
    <source>
        <strain evidence="22">DSM 19957</strain>
    </source>
</reference>
<dbReference type="InterPro" id="IPR027543">
    <property type="entry name" value="Lon_bac"/>
</dbReference>
<dbReference type="Gene3D" id="1.20.58.1480">
    <property type="match status" value="1"/>
</dbReference>
<sequence length="786" mass="83498">MPSSTEPRTLPVLPLPEGVVLPPMVVTIALESDEARRAFEAADDGELLLVPRVGRDLARVGAVARIESSGTLPGGTVALVVRATGRARVSAGVVGPTPGLWVEAEPVGAGEPTDEARRLGAELRATLRALFETLGGRGLGAALAGVDADDPGALADLAGWWPDLGDERKVELLETVDVEARVALVLGWAKEALAEAELADKISTDVREGIDDQQREMLLRRQMEAIRKELGDDADAGEAVDSYRERIDALEAAGVADDVVAALRKELGRFERMPEQSMERGWVEGWLDTVLGLPWTERTDDVLDVEAARAVLDADHTGLDEVKDRIVEMLAVRKLRAERDVEDPGTPRRRPGAILALVGPPGVGKTSLGESVARSLGRSFVRVSLGGVRDEAEIRGHRRTYVGAQAGRIAKAIAEAGTMNPVVLLDEVDKVGSDWRGDPSAALLEVLDPAQNHTFRDHYLEVDLDLSDVLFLATANVLDTIPGPLLDRLELISLDGYTEDEKVTIARDHLVPRQRAAHALGEDEVTLTDAALRAVVTGHTHEAGVRELERRLGRVLRKVAVRIAGGAATPVTVDEDDLVDLLGRPRFTAEEVADRTAVPGVATGLAVTGAGGDVLFVETTAMDGEASLQVTGQLGDVMRESAEIALSWVRSHRDEVDVDAEALARRFHVHFPAGAVPKDGPSAGITMTTALASLLTGRPVRGDVGMTGEVTLSGRVLPIGGVKQKVLAAHRAGLTEVILPARNGPDLDDVPEAVRQAMTVHLVDDVAQVLDLALTPATSADEAPAA</sequence>
<evidence type="ECO:0000256" key="4">
    <source>
        <dbReference type="ARBA" id="ARBA00022741"/>
    </source>
</evidence>
<dbReference type="KEGG" id="ima:PO878_20980"/>
<organism evidence="22 23">
    <name type="scientific">Iamia majanohamensis</name>
    <dbReference type="NCBI Taxonomy" id="467976"/>
    <lineage>
        <taxon>Bacteria</taxon>
        <taxon>Bacillati</taxon>
        <taxon>Actinomycetota</taxon>
        <taxon>Acidimicrobiia</taxon>
        <taxon>Acidimicrobiales</taxon>
        <taxon>Iamiaceae</taxon>
        <taxon>Iamia</taxon>
    </lineage>
</organism>
<dbReference type="SUPFAM" id="SSF54211">
    <property type="entry name" value="Ribosomal protein S5 domain 2-like"/>
    <property type="match status" value="1"/>
</dbReference>
<evidence type="ECO:0000256" key="19">
    <source>
        <dbReference type="RuleBase" id="RU000591"/>
    </source>
</evidence>
<dbReference type="GO" id="GO:0006515">
    <property type="term" value="P:protein quality control for misfolded or incompletely synthesized proteins"/>
    <property type="evidence" value="ECO:0007669"/>
    <property type="project" value="UniProtKB-UniRule"/>
</dbReference>
<gene>
    <name evidence="14 22" type="primary">lon</name>
    <name evidence="22" type="ORF">PO878_20980</name>
</gene>
<evidence type="ECO:0000313" key="22">
    <source>
        <dbReference type="EMBL" id="WCO66972.1"/>
    </source>
</evidence>
<evidence type="ECO:0000313" key="23">
    <source>
        <dbReference type="Proteomes" id="UP001216390"/>
    </source>
</evidence>
<accession>A0AAE9Y5Q6</accession>
<dbReference type="InterPro" id="IPR014721">
    <property type="entry name" value="Ribsml_uS5_D2-typ_fold_subgr"/>
</dbReference>
<dbReference type="PRINTS" id="PR00830">
    <property type="entry name" value="ENDOLAPTASE"/>
</dbReference>
<evidence type="ECO:0000256" key="6">
    <source>
        <dbReference type="ARBA" id="ARBA00022825"/>
    </source>
</evidence>
<dbReference type="EMBL" id="CP116942">
    <property type="protein sequence ID" value="WCO66972.1"/>
    <property type="molecule type" value="Genomic_DNA"/>
</dbReference>
<dbReference type="Gene3D" id="3.40.50.300">
    <property type="entry name" value="P-loop containing nucleotide triphosphate hydrolases"/>
    <property type="match status" value="1"/>
</dbReference>
<dbReference type="InterPro" id="IPR003959">
    <property type="entry name" value="ATPase_AAA_core"/>
</dbReference>
<keyword evidence="3 14" id="KW-0645">Protease</keyword>
<dbReference type="Pfam" id="PF00004">
    <property type="entry name" value="AAA"/>
    <property type="match status" value="1"/>
</dbReference>
<keyword evidence="6 14" id="KW-0720">Serine protease</keyword>
<dbReference type="RefSeq" id="WP_272736494.1">
    <property type="nucleotide sequence ID" value="NZ_CP116942.1"/>
</dbReference>
<comment type="induction">
    <text evidence="14">By heat shock.</text>
</comment>
<evidence type="ECO:0000256" key="5">
    <source>
        <dbReference type="ARBA" id="ARBA00022801"/>
    </source>
</evidence>
<keyword evidence="5 14" id="KW-0378">Hydrolase</keyword>
<dbReference type="PROSITE" id="PS51787">
    <property type="entry name" value="LON_N"/>
    <property type="match status" value="1"/>
</dbReference>
<keyword evidence="2 14" id="KW-0963">Cytoplasm</keyword>
<dbReference type="Gene3D" id="1.20.5.5270">
    <property type="match status" value="1"/>
</dbReference>
<dbReference type="SUPFAM" id="SSF52540">
    <property type="entry name" value="P-loop containing nucleoside triphosphate hydrolases"/>
    <property type="match status" value="1"/>
</dbReference>
<dbReference type="NCBIfam" id="TIGR00763">
    <property type="entry name" value="lon"/>
    <property type="match status" value="1"/>
</dbReference>
<dbReference type="PROSITE" id="PS51786">
    <property type="entry name" value="LON_PROTEOLYTIC"/>
    <property type="match status" value="1"/>
</dbReference>
<dbReference type="Pfam" id="PF05362">
    <property type="entry name" value="Lon_C"/>
    <property type="match status" value="1"/>
</dbReference>
<evidence type="ECO:0000256" key="17">
    <source>
        <dbReference type="PIRSR" id="PIRSR001174-2"/>
    </source>
</evidence>
<dbReference type="InterPro" id="IPR004815">
    <property type="entry name" value="Lon_bac/euk-typ"/>
</dbReference>
<dbReference type="GO" id="GO:0005524">
    <property type="term" value="F:ATP binding"/>
    <property type="evidence" value="ECO:0007669"/>
    <property type="project" value="UniProtKB-UniRule"/>
</dbReference>
<keyword evidence="23" id="KW-1185">Reference proteome</keyword>
<feature type="binding site" evidence="14 17">
    <location>
        <begin position="359"/>
        <end position="366"/>
    </location>
    <ligand>
        <name>ATP</name>
        <dbReference type="ChEBI" id="CHEBI:30616"/>
    </ligand>
</feature>
<evidence type="ECO:0000256" key="7">
    <source>
        <dbReference type="ARBA" id="ARBA00022840"/>
    </source>
</evidence>
<feature type="active site" evidence="14 16">
    <location>
        <position position="682"/>
    </location>
</feature>
<evidence type="ECO:0000256" key="9">
    <source>
        <dbReference type="ARBA" id="ARBA00050665"/>
    </source>
</evidence>
<evidence type="ECO:0000259" key="20">
    <source>
        <dbReference type="PROSITE" id="PS51786"/>
    </source>
</evidence>
<dbReference type="InterPro" id="IPR008269">
    <property type="entry name" value="Lon_proteolytic"/>
</dbReference>
<dbReference type="CDD" id="cd19500">
    <property type="entry name" value="RecA-like_Lon"/>
    <property type="match status" value="1"/>
</dbReference>
<dbReference type="InterPro" id="IPR015947">
    <property type="entry name" value="PUA-like_sf"/>
</dbReference>
<dbReference type="FunFam" id="3.40.50.300:FF:000021">
    <property type="entry name" value="Lon protease homolog"/>
    <property type="match status" value="1"/>
</dbReference>
<dbReference type="InterPro" id="IPR027065">
    <property type="entry name" value="Lon_Prtase"/>
</dbReference>
<dbReference type="GO" id="GO:0004252">
    <property type="term" value="F:serine-type endopeptidase activity"/>
    <property type="evidence" value="ECO:0007669"/>
    <property type="project" value="UniProtKB-UniRule"/>
</dbReference>
<dbReference type="InterPro" id="IPR027417">
    <property type="entry name" value="P-loop_NTPase"/>
</dbReference>
<keyword evidence="7 14" id="KW-0067">ATP-binding</keyword>
<evidence type="ECO:0000256" key="2">
    <source>
        <dbReference type="ARBA" id="ARBA00022490"/>
    </source>
</evidence>
<proteinExistence type="evidence at transcript level"/>
<evidence type="ECO:0000256" key="8">
    <source>
        <dbReference type="ARBA" id="ARBA00023016"/>
    </source>
</evidence>
<dbReference type="InterPro" id="IPR020568">
    <property type="entry name" value="Ribosomal_Su5_D2-typ_SF"/>
</dbReference>
<comment type="function">
    <text evidence="10 14">ATP-dependent serine protease that mediates the selective degradation of mutant and abnormal proteins as well as certain short-lived regulatory proteins. Required for cellular homeostasis and for survival from DNA damage and developmental changes induced by stress. Degrades polypeptides processively to yield small peptide fragments that are 5 to 10 amino acids long. Binds to DNA in a double-stranded, site-specific manner.</text>
</comment>
<evidence type="ECO:0000256" key="11">
    <source>
        <dbReference type="ARBA" id="ARBA00066743"/>
    </source>
</evidence>
<dbReference type="Pfam" id="PF22667">
    <property type="entry name" value="Lon_lid"/>
    <property type="match status" value="1"/>
</dbReference>
<dbReference type="Gene3D" id="1.10.8.60">
    <property type="match status" value="1"/>
</dbReference>
<dbReference type="InterPro" id="IPR054594">
    <property type="entry name" value="Lon_lid"/>
</dbReference>
<dbReference type="GO" id="GO:0004176">
    <property type="term" value="F:ATP-dependent peptidase activity"/>
    <property type="evidence" value="ECO:0007669"/>
    <property type="project" value="UniProtKB-UniRule"/>
</dbReference>
<name>A0AAE9Y5Q6_9ACTN</name>
<evidence type="ECO:0000259" key="21">
    <source>
        <dbReference type="PROSITE" id="PS51787"/>
    </source>
</evidence>
<dbReference type="AlphaFoldDB" id="A0AAE9Y5Q6"/>
<evidence type="ECO:0000256" key="13">
    <source>
        <dbReference type="ARBA" id="ARBA00082722"/>
    </source>
</evidence>
<feature type="domain" description="Lon N-terminal" evidence="21">
    <location>
        <begin position="10"/>
        <end position="193"/>
    </location>
</feature>
<dbReference type="HAMAP" id="MF_01973">
    <property type="entry name" value="lon_bact"/>
    <property type="match status" value="1"/>
</dbReference>
<dbReference type="PANTHER" id="PTHR10046">
    <property type="entry name" value="ATP DEPENDENT LON PROTEASE FAMILY MEMBER"/>
    <property type="match status" value="1"/>
</dbReference>
<dbReference type="InterPro" id="IPR008268">
    <property type="entry name" value="Peptidase_S16_AS"/>
</dbReference>
<dbReference type="GO" id="GO:0034605">
    <property type="term" value="P:cellular response to heat"/>
    <property type="evidence" value="ECO:0007669"/>
    <property type="project" value="UniProtKB-UniRule"/>
</dbReference>
<dbReference type="GO" id="GO:0043565">
    <property type="term" value="F:sequence-specific DNA binding"/>
    <property type="evidence" value="ECO:0007669"/>
    <property type="project" value="UniProtKB-UniRule"/>
</dbReference>
<keyword evidence="4 14" id="KW-0547">Nucleotide-binding</keyword>
<dbReference type="EC" id="3.4.21.53" evidence="11 14"/>
<evidence type="ECO:0000256" key="12">
    <source>
        <dbReference type="ARBA" id="ARBA00071934"/>
    </source>
</evidence>
<evidence type="ECO:0000256" key="16">
    <source>
        <dbReference type="PIRSR" id="PIRSR001174-1"/>
    </source>
</evidence>
<feature type="active site" evidence="14 16">
    <location>
        <position position="725"/>
    </location>
</feature>
<evidence type="ECO:0000256" key="1">
    <source>
        <dbReference type="ARBA" id="ARBA00004496"/>
    </source>
</evidence>
<dbReference type="PROSITE" id="PS01046">
    <property type="entry name" value="LON_SER"/>
    <property type="match status" value="1"/>
</dbReference>
<comment type="subcellular location">
    <subcellularLocation>
        <location evidence="1 14 15">Cytoplasm</location>
    </subcellularLocation>
</comment>
<dbReference type="Gene3D" id="2.30.130.40">
    <property type="entry name" value="LON domain-like"/>
    <property type="match status" value="1"/>
</dbReference>
<feature type="domain" description="Lon proteolytic" evidence="20">
    <location>
        <begin position="596"/>
        <end position="776"/>
    </location>
</feature>
<dbReference type="InterPro" id="IPR003111">
    <property type="entry name" value="Lon_prtase_N"/>
</dbReference>
<dbReference type="PIRSF" id="PIRSF001174">
    <property type="entry name" value="Lon_proteas"/>
    <property type="match status" value="1"/>
</dbReference>
<evidence type="ECO:0000256" key="14">
    <source>
        <dbReference type="HAMAP-Rule" id="MF_01973"/>
    </source>
</evidence>
<dbReference type="SMART" id="SM00382">
    <property type="entry name" value="AAA"/>
    <property type="match status" value="1"/>
</dbReference>
<dbReference type="SMART" id="SM00464">
    <property type="entry name" value="LON"/>
    <property type="match status" value="1"/>
</dbReference>
<dbReference type="InterPro" id="IPR046336">
    <property type="entry name" value="Lon_prtase_N_sf"/>
</dbReference>
<dbReference type="GO" id="GO:0016887">
    <property type="term" value="F:ATP hydrolysis activity"/>
    <property type="evidence" value="ECO:0007669"/>
    <property type="project" value="UniProtKB-UniRule"/>
</dbReference>
<evidence type="ECO:0000256" key="18">
    <source>
        <dbReference type="PROSITE-ProRule" id="PRU01122"/>
    </source>
</evidence>
<dbReference type="SUPFAM" id="SSF88697">
    <property type="entry name" value="PUA domain-like"/>
    <property type="match status" value="1"/>
</dbReference>
<comment type="similarity">
    <text evidence="14 15 18 19">Belongs to the peptidase S16 family.</text>
</comment>
<dbReference type="InterPro" id="IPR003593">
    <property type="entry name" value="AAA+_ATPase"/>
</dbReference>
<evidence type="ECO:0000256" key="10">
    <source>
        <dbReference type="ARBA" id="ARBA00053875"/>
    </source>
</evidence>
<dbReference type="Gene3D" id="3.30.230.10">
    <property type="match status" value="1"/>
</dbReference>
<evidence type="ECO:0000256" key="3">
    <source>
        <dbReference type="ARBA" id="ARBA00022670"/>
    </source>
</evidence>
<dbReference type="Pfam" id="PF02190">
    <property type="entry name" value="LON_substr_bdg"/>
    <property type="match status" value="1"/>
</dbReference>
<comment type="subunit">
    <text evidence="14 15">Homohexamer. Organized in a ring with a central cavity.</text>
</comment>
<protein>
    <recommendedName>
        <fullName evidence="12 14">Lon protease</fullName>
        <ecNumber evidence="11 14">3.4.21.53</ecNumber>
    </recommendedName>
    <alternativeName>
        <fullName evidence="13 14">ATP-dependent protease La</fullName>
    </alternativeName>
</protein>
<dbReference type="Proteomes" id="UP001216390">
    <property type="component" value="Chromosome"/>
</dbReference>